<dbReference type="OrthoDB" id="9795402at2"/>
<keyword evidence="3" id="KW-0482">Metalloprotease</keyword>
<evidence type="ECO:0000313" key="3">
    <source>
        <dbReference type="EMBL" id="PCD77941.1"/>
    </source>
</evidence>
<keyword evidence="3" id="KW-0645">Protease</keyword>
<accession>A0A2A4CRT3</accession>
<keyword evidence="3" id="KW-0378">Hydrolase</keyword>
<dbReference type="InterPro" id="IPR053136">
    <property type="entry name" value="UTP_pyrophosphatase-like"/>
</dbReference>
<evidence type="ECO:0000259" key="2">
    <source>
        <dbReference type="Pfam" id="PF01863"/>
    </source>
</evidence>
<gene>
    <name evidence="3" type="ORF">CLN94_01110</name>
</gene>
<dbReference type="Proteomes" id="UP000243507">
    <property type="component" value="Unassembled WGS sequence"/>
</dbReference>
<feature type="domain" description="YgjP-like metallopeptidase" evidence="2">
    <location>
        <begin position="73"/>
        <end position="267"/>
    </location>
</feature>
<keyword evidence="4" id="KW-1185">Reference proteome</keyword>
<dbReference type="EMBL" id="NTJD01000001">
    <property type="protein sequence ID" value="PCD77941.1"/>
    <property type="molecule type" value="Genomic_DNA"/>
</dbReference>
<dbReference type="PANTHER" id="PTHR30399:SF1">
    <property type="entry name" value="UTP PYROPHOSPHATASE"/>
    <property type="match status" value="1"/>
</dbReference>
<protein>
    <submittedName>
        <fullName evidence="3">Zinc metalloprotease</fullName>
    </submittedName>
</protein>
<dbReference type="CDD" id="cd07344">
    <property type="entry name" value="M48_yhfN_like"/>
    <property type="match status" value="1"/>
</dbReference>
<reference evidence="3 4" key="1">
    <citation type="submission" date="2017-09" db="EMBL/GenBank/DDBJ databases">
        <title>A multilocus sequence analysis scheme for characterization of bacteria in the genus Thioclava.</title>
        <authorList>
            <person name="Liu Y."/>
            <person name="Shao Z."/>
        </authorList>
    </citation>
    <scope>NUCLEOTIDE SEQUENCE [LARGE SCALE GENOMIC DNA]</scope>
    <source>
        <strain evidence="3 4">CAU 1312</strain>
    </source>
</reference>
<dbReference type="Gene3D" id="3.30.2010.10">
    <property type="entry name" value="Metalloproteases ('zincins'), catalytic domain"/>
    <property type="match status" value="1"/>
</dbReference>
<dbReference type="GO" id="GO:0006508">
    <property type="term" value="P:proteolysis"/>
    <property type="evidence" value="ECO:0007669"/>
    <property type="project" value="UniProtKB-KW"/>
</dbReference>
<dbReference type="Pfam" id="PF01863">
    <property type="entry name" value="YgjP-like"/>
    <property type="match status" value="1"/>
</dbReference>
<feature type="region of interest" description="Disordered" evidence="1">
    <location>
        <begin position="23"/>
        <end position="45"/>
    </location>
</feature>
<evidence type="ECO:0000256" key="1">
    <source>
        <dbReference type="SAM" id="MobiDB-lite"/>
    </source>
</evidence>
<proteinExistence type="predicted"/>
<dbReference type="PANTHER" id="PTHR30399">
    <property type="entry name" value="UNCHARACTERIZED PROTEIN YGJP"/>
    <property type="match status" value="1"/>
</dbReference>
<dbReference type="InterPro" id="IPR002725">
    <property type="entry name" value="YgjP-like_metallopeptidase"/>
</dbReference>
<name>A0A2A4CRT3_9RHOB</name>
<sequence>MEISWLRSKQRVEANCHNVPGVSKPFRGEPGNGAASCPARPANRRKEPALTRLTLPDGSEIALRLRRSARARRYALRVSRHDGAVTLTLPQRGTEREALRFAQGHAVWIAETLAGIAPPVTVRFGMELPFEGRPLRLEAAQLRAPRIEGDRLLAPEDPARLGARIEAFLKLAARQRLQAATETHAGRLGRPFSRITLRDTRSRWGSCSHAGALSYNWRLVMAPPSVLDYVAAHEVAHLQEMNHSPDFWAVVARLCPGYRSERAWLKREGGALQAIRFRD</sequence>
<comment type="caution">
    <text evidence="3">The sequence shown here is derived from an EMBL/GenBank/DDBJ whole genome shotgun (WGS) entry which is preliminary data.</text>
</comment>
<evidence type="ECO:0000313" key="4">
    <source>
        <dbReference type="Proteomes" id="UP000243507"/>
    </source>
</evidence>
<dbReference type="GO" id="GO:0008237">
    <property type="term" value="F:metallopeptidase activity"/>
    <property type="evidence" value="ECO:0007669"/>
    <property type="project" value="UniProtKB-KW"/>
</dbReference>
<dbReference type="AlphaFoldDB" id="A0A2A4CRT3"/>
<organism evidence="3 4">
    <name type="scientific">Pseudothioclava arenosa</name>
    <dbReference type="NCBI Taxonomy" id="1795308"/>
    <lineage>
        <taxon>Bacteria</taxon>
        <taxon>Pseudomonadati</taxon>
        <taxon>Pseudomonadota</taxon>
        <taxon>Alphaproteobacteria</taxon>
        <taxon>Rhodobacterales</taxon>
        <taxon>Paracoccaceae</taxon>
        <taxon>Pseudothioclava</taxon>
    </lineage>
</organism>